<evidence type="ECO:0000256" key="1">
    <source>
        <dbReference type="SAM" id="Coils"/>
    </source>
</evidence>
<keyword evidence="3" id="KW-0547">Nucleotide-binding</keyword>
<reference evidence="3 4" key="1">
    <citation type="submission" date="2020-07" db="EMBL/GenBank/DDBJ databases">
        <title>Molecular and genomic characterization of Streptococcus porcinus isolated from diseased swine in Brazil.</title>
        <authorList>
            <person name="Moreno L.Z."/>
            <person name="Matajira C.E.C."/>
            <person name="Poor A.P."/>
            <person name="Dutra M.C."/>
            <person name="Moreno A.M."/>
        </authorList>
    </citation>
    <scope>NUCLEOTIDE SEQUENCE [LARGE SCALE GENOMIC DNA]</scope>
    <source>
        <strain evidence="3 4">SP0816-2</strain>
    </source>
</reference>
<dbReference type="Pfam" id="PF01695">
    <property type="entry name" value="IstB_IS21"/>
    <property type="match status" value="1"/>
</dbReference>
<dbReference type="SUPFAM" id="SSF52540">
    <property type="entry name" value="P-loop containing nucleoside triphosphate hydrolases"/>
    <property type="match status" value="1"/>
</dbReference>
<gene>
    <name evidence="3" type="ORF">H1B29_08855</name>
</gene>
<organism evidence="3 4">
    <name type="scientific">Streptococcus porcinus</name>
    <dbReference type="NCBI Taxonomy" id="1340"/>
    <lineage>
        <taxon>Bacteria</taxon>
        <taxon>Bacillati</taxon>
        <taxon>Bacillota</taxon>
        <taxon>Bacilli</taxon>
        <taxon>Lactobacillales</taxon>
        <taxon>Streptococcaceae</taxon>
        <taxon>Streptococcus</taxon>
    </lineage>
</organism>
<sequence length="253" mass="30094">MEKARSKYDGIYEAQTTPTDDYCEKHDYYKRYFDRIKQNICPFCERERKDKELENLNLVKYKAEQKRKRDYFLNRYSSLNEEIQQATLDNYKAESQEEQNSLAFAKRVANEFIQEAKNNVILIGKSGTGKSHLSHGIAKEVSDTKEWVVPYVNMVDFMTRLNFDNKASMIERIVNAELVVIDDLGSEMENKLTKDVIYEIFDKRTRTIVTTNMTGEQLIERYGNRTYSRIMKGVDKEHFMKFENMKDRRRLLF</sequence>
<name>A0A7V9WT41_STRPO</name>
<comment type="caution">
    <text evidence="3">The sequence shown here is derived from an EMBL/GenBank/DDBJ whole genome shotgun (WGS) entry which is preliminary data.</text>
</comment>
<evidence type="ECO:0000313" key="4">
    <source>
        <dbReference type="Proteomes" id="UP000524462"/>
    </source>
</evidence>
<dbReference type="PANTHER" id="PTHR30050">
    <property type="entry name" value="CHROMOSOMAL REPLICATION INITIATOR PROTEIN DNAA"/>
    <property type="match status" value="1"/>
</dbReference>
<keyword evidence="1" id="KW-0175">Coiled coil</keyword>
<dbReference type="PANTHER" id="PTHR30050:SF4">
    <property type="entry name" value="ATP-BINDING PROTEIN RV3427C IN INSERTION SEQUENCE-RELATED"/>
    <property type="match status" value="1"/>
</dbReference>
<dbReference type="GO" id="GO:0006260">
    <property type="term" value="P:DNA replication"/>
    <property type="evidence" value="ECO:0007669"/>
    <property type="project" value="TreeGrafter"/>
</dbReference>
<dbReference type="GO" id="GO:0005524">
    <property type="term" value="F:ATP binding"/>
    <property type="evidence" value="ECO:0007669"/>
    <property type="project" value="UniProtKB-KW"/>
</dbReference>
<protein>
    <submittedName>
        <fullName evidence="3">ATP-binding protein</fullName>
    </submittedName>
</protein>
<evidence type="ECO:0000313" key="3">
    <source>
        <dbReference type="EMBL" id="MBA2796587.1"/>
    </source>
</evidence>
<dbReference type="AlphaFoldDB" id="A0A7V9WT41"/>
<dbReference type="Gene3D" id="3.40.50.300">
    <property type="entry name" value="P-loop containing nucleotide triphosphate hydrolases"/>
    <property type="match status" value="1"/>
</dbReference>
<dbReference type="Proteomes" id="UP000524462">
    <property type="component" value="Unassembled WGS sequence"/>
</dbReference>
<dbReference type="EMBL" id="JACEGE010000024">
    <property type="protein sequence ID" value="MBA2796587.1"/>
    <property type="molecule type" value="Genomic_DNA"/>
</dbReference>
<feature type="coiled-coil region" evidence="1">
    <location>
        <begin position="76"/>
        <end position="108"/>
    </location>
</feature>
<accession>A0A7V9WT41</accession>
<dbReference type="InterPro" id="IPR002611">
    <property type="entry name" value="IstB_ATP-bd"/>
</dbReference>
<keyword evidence="3" id="KW-0067">ATP-binding</keyword>
<dbReference type="RefSeq" id="WP_181460479.1">
    <property type="nucleotide sequence ID" value="NZ_JACEGE010000024.1"/>
</dbReference>
<dbReference type="InterPro" id="IPR027417">
    <property type="entry name" value="P-loop_NTPase"/>
</dbReference>
<proteinExistence type="predicted"/>
<feature type="domain" description="IstB-like ATP-binding" evidence="2">
    <location>
        <begin position="68"/>
        <end position="223"/>
    </location>
</feature>
<dbReference type="CDD" id="cd00009">
    <property type="entry name" value="AAA"/>
    <property type="match status" value="1"/>
</dbReference>
<evidence type="ECO:0000259" key="2">
    <source>
        <dbReference type="Pfam" id="PF01695"/>
    </source>
</evidence>